<reference evidence="1 2" key="1">
    <citation type="submission" date="2013-09" db="EMBL/GenBank/DDBJ databases">
        <authorList>
            <consortium name="DOE Joint Genome Institute"/>
            <person name="Klenk H.-P."/>
            <person name="Huntemann M."/>
            <person name="Han J."/>
            <person name="Chen A."/>
            <person name="Kyrpides N."/>
            <person name="Mavromatis K."/>
            <person name="Markowitz V."/>
            <person name="Palaniappan K."/>
            <person name="Ivanova N."/>
            <person name="Schaumberg A."/>
            <person name="Pati A."/>
            <person name="Liolios K."/>
            <person name="Nordberg H.P."/>
            <person name="Cantor M.N."/>
            <person name="Hua S.X."/>
            <person name="Woyke T."/>
        </authorList>
    </citation>
    <scope>NUCLEOTIDE SEQUENCE [LARGE SCALE GENOMIC DNA]</scope>
    <source>
        <strain evidence="1 2">DSM 14336</strain>
    </source>
</reference>
<dbReference type="AlphaFoldDB" id="V9VZ04"/>
<dbReference type="RefSeq" id="WP_024091318.1">
    <property type="nucleotide sequence ID" value="NC_023135.1"/>
</dbReference>
<sequence>MTLAQQLDALRQSAKGRRLTVFGDLGASIVLHCSSTALAAKGACPSAARMPAPKPECLFLPVSPQRRIIVVSVCGERLLLSLRADAADAVLGVWADLFPGS</sequence>
<proteinExistence type="predicted"/>
<gene>
    <name evidence="1" type="ORF">METH_15615</name>
</gene>
<keyword evidence="2" id="KW-1185">Reference proteome</keyword>
<accession>V9VZ04</accession>
<dbReference type="OrthoDB" id="7874988at2"/>
<evidence type="ECO:0000313" key="1">
    <source>
        <dbReference type="EMBL" id="AHD03173.1"/>
    </source>
</evidence>
<dbReference type="STRING" id="999552.METH_15615"/>
<dbReference type="EMBL" id="CP006773">
    <property type="protein sequence ID" value="AHD03173.1"/>
    <property type="molecule type" value="Genomic_DNA"/>
</dbReference>
<dbReference type="Proteomes" id="UP000018780">
    <property type="component" value="Chromosome"/>
</dbReference>
<evidence type="ECO:0000313" key="2">
    <source>
        <dbReference type="Proteomes" id="UP000018780"/>
    </source>
</evidence>
<protein>
    <submittedName>
        <fullName evidence="1">Uncharacterized protein</fullName>
    </submittedName>
</protein>
<dbReference type="KEGG" id="lmd:METH_15615"/>
<dbReference type="PATRIC" id="fig|999552.6.peg.3126"/>
<organism evidence="1 2">
    <name type="scientific">Leisingera methylohalidivorans DSM 14336</name>
    <dbReference type="NCBI Taxonomy" id="999552"/>
    <lineage>
        <taxon>Bacteria</taxon>
        <taxon>Pseudomonadati</taxon>
        <taxon>Pseudomonadota</taxon>
        <taxon>Alphaproteobacteria</taxon>
        <taxon>Rhodobacterales</taxon>
        <taxon>Roseobacteraceae</taxon>
        <taxon>Leisingera</taxon>
    </lineage>
</organism>
<dbReference type="HOGENOM" id="CLU_2287993_0_0_5"/>
<name>V9VZ04_9RHOB</name>